<evidence type="ECO:0000313" key="3">
    <source>
        <dbReference type="Proteomes" id="UP000681967"/>
    </source>
</evidence>
<reference evidence="1" key="1">
    <citation type="submission" date="2021-02" db="EMBL/GenBank/DDBJ databases">
        <authorList>
            <person name="Nowell W R."/>
        </authorList>
    </citation>
    <scope>NUCLEOTIDE SEQUENCE</scope>
</reference>
<feature type="non-terminal residue" evidence="1">
    <location>
        <position position="69"/>
    </location>
</feature>
<dbReference type="EMBL" id="CAJOBJ010062237">
    <property type="protein sequence ID" value="CAF4422793.1"/>
    <property type="molecule type" value="Genomic_DNA"/>
</dbReference>
<sequence>MTKLAQYEESFNIEQIEREIIDTQKEIDEQLEKLSKPRGQLAKYAKYVDLEKNILGAEEDELIQKVLTN</sequence>
<dbReference type="EMBL" id="CAJOBH010035044">
    <property type="protein sequence ID" value="CAF4297782.1"/>
    <property type="molecule type" value="Genomic_DNA"/>
</dbReference>
<dbReference type="AlphaFoldDB" id="A0A8S2TMT9"/>
<name>A0A8S2TMT9_9BILA</name>
<dbReference type="Proteomes" id="UP000681720">
    <property type="component" value="Unassembled WGS sequence"/>
</dbReference>
<protein>
    <submittedName>
        <fullName evidence="1">Uncharacterized protein</fullName>
    </submittedName>
</protein>
<comment type="caution">
    <text evidence="1">The sequence shown here is derived from an EMBL/GenBank/DDBJ whole genome shotgun (WGS) entry which is preliminary data.</text>
</comment>
<evidence type="ECO:0000313" key="2">
    <source>
        <dbReference type="EMBL" id="CAF4422793.1"/>
    </source>
</evidence>
<feature type="non-terminal residue" evidence="1">
    <location>
        <position position="1"/>
    </location>
</feature>
<accession>A0A8S2TMT9</accession>
<dbReference type="Proteomes" id="UP000681967">
    <property type="component" value="Unassembled WGS sequence"/>
</dbReference>
<organism evidence="1 3">
    <name type="scientific">Rotaria magnacalcarata</name>
    <dbReference type="NCBI Taxonomy" id="392030"/>
    <lineage>
        <taxon>Eukaryota</taxon>
        <taxon>Metazoa</taxon>
        <taxon>Spiralia</taxon>
        <taxon>Gnathifera</taxon>
        <taxon>Rotifera</taxon>
        <taxon>Eurotatoria</taxon>
        <taxon>Bdelloidea</taxon>
        <taxon>Philodinida</taxon>
        <taxon>Philodinidae</taxon>
        <taxon>Rotaria</taxon>
    </lineage>
</organism>
<gene>
    <name evidence="1" type="ORF">BYL167_LOCUS27364</name>
    <name evidence="2" type="ORF">GIL414_LOCUS31177</name>
</gene>
<evidence type="ECO:0000313" key="1">
    <source>
        <dbReference type="EMBL" id="CAF4297782.1"/>
    </source>
</evidence>
<proteinExistence type="predicted"/>